<dbReference type="RefSeq" id="WP_157415379.1">
    <property type="nucleotide sequence ID" value="NZ_BAAAMK010000008.1"/>
</dbReference>
<gene>
    <name evidence="4" type="ORF">GCM10009717_30060</name>
</gene>
<feature type="domain" description="Gfo/Idh/MocA-like oxidoreductase N-terminal" evidence="2">
    <location>
        <begin position="12"/>
        <end position="128"/>
    </location>
</feature>
<dbReference type="InterPro" id="IPR000683">
    <property type="entry name" value="Gfo/Idh/MocA-like_OxRdtase_N"/>
</dbReference>
<dbReference type="Gene3D" id="3.30.360.10">
    <property type="entry name" value="Dihydrodipicolinate Reductase, domain 2"/>
    <property type="match status" value="1"/>
</dbReference>
<feature type="domain" description="GFO/IDH/MocA-like oxidoreductase" evidence="3">
    <location>
        <begin position="138"/>
        <end position="259"/>
    </location>
</feature>
<dbReference type="SUPFAM" id="SSF51735">
    <property type="entry name" value="NAD(P)-binding Rossmann-fold domains"/>
    <property type="match status" value="1"/>
</dbReference>
<dbReference type="InterPro" id="IPR055170">
    <property type="entry name" value="GFO_IDH_MocA-like_dom"/>
</dbReference>
<proteinExistence type="predicted"/>
<protein>
    <submittedName>
        <fullName evidence="4">Gfo/Idh/MocA family oxidoreductase</fullName>
    </submittedName>
</protein>
<organism evidence="4 5">
    <name type="scientific">Agromyces allii</name>
    <dbReference type="NCBI Taxonomy" id="393607"/>
    <lineage>
        <taxon>Bacteria</taxon>
        <taxon>Bacillati</taxon>
        <taxon>Actinomycetota</taxon>
        <taxon>Actinomycetes</taxon>
        <taxon>Micrococcales</taxon>
        <taxon>Microbacteriaceae</taxon>
        <taxon>Agromyces</taxon>
    </lineage>
</organism>
<keyword evidence="5" id="KW-1185">Reference proteome</keyword>
<dbReference type="PANTHER" id="PTHR43249">
    <property type="entry name" value="UDP-N-ACETYL-2-AMINO-2-DEOXY-D-GLUCURONATE OXIDASE"/>
    <property type="match status" value="1"/>
</dbReference>
<name>A0ABP5CBR3_9MICO</name>
<evidence type="ECO:0000256" key="1">
    <source>
        <dbReference type="ARBA" id="ARBA00023027"/>
    </source>
</evidence>
<dbReference type="Proteomes" id="UP001499954">
    <property type="component" value="Unassembled WGS sequence"/>
</dbReference>
<dbReference type="SUPFAM" id="SSF55347">
    <property type="entry name" value="Glyceraldehyde-3-phosphate dehydrogenase-like, C-terminal domain"/>
    <property type="match status" value="1"/>
</dbReference>
<sequence>MPEDLTPAHPVRAAILGTGGVARLHAEAVAGLDGVELVGVADASLERAAEFAARHGGPSVHPDLAALLEGARPDVVHLCTPPAGHAGQAAAAFAAGADVIVEKPPALSLVEFDRMQADARVAGRRLAVVFQQRSGSAVRHVKRLLDDGALGRPLVALCETLWRRGADYYAVPWRGTWAAEGGGPTFGLAVHQLDLLAHLLGEWSEADGRFWRIANDLEMEDVSRGTIVFESGVVANAVTTTLAARETSRLRIDTELATLELEHLYGHANANWRITPAAGVDPALAATWAFPAEEEASGHDALLGEVYRAIAAGDPVPPVLADPARAFEIVTAMHVAAATGRPLRRSELADPALRGPLHAPVEVR</sequence>
<evidence type="ECO:0000259" key="3">
    <source>
        <dbReference type="Pfam" id="PF22725"/>
    </source>
</evidence>
<dbReference type="InterPro" id="IPR036291">
    <property type="entry name" value="NAD(P)-bd_dom_sf"/>
</dbReference>
<evidence type="ECO:0000313" key="5">
    <source>
        <dbReference type="Proteomes" id="UP001499954"/>
    </source>
</evidence>
<dbReference type="PANTHER" id="PTHR43249:SF1">
    <property type="entry name" value="D-GLUCOSIDE 3-DEHYDROGENASE"/>
    <property type="match status" value="1"/>
</dbReference>
<reference evidence="5" key="1">
    <citation type="journal article" date="2019" name="Int. J. Syst. Evol. Microbiol.">
        <title>The Global Catalogue of Microorganisms (GCM) 10K type strain sequencing project: providing services to taxonomists for standard genome sequencing and annotation.</title>
        <authorList>
            <consortium name="The Broad Institute Genomics Platform"/>
            <consortium name="The Broad Institute Genome Sequencing Center for Infectious Disease"/>
            <person name="Wu L."/>
            <person name="Ma J."/>
        </authorList>
    </citation>
    <scope>NUCLEOTIDE SEQUENCE [LARGE SCALE GENOMIC DNA]</scope>
    <source>
        <strain evidence="5">JCM 13584</strain>
    </source>
</reference>
<dbReference type="Pfam" id="PF22725">
    <property type="entry name" value="GFO_IDH_MocA_C3"/>
    <property type="match status" value="1"/>
</dbReference>
<accession>A0ABP5CBR3</accession>
<comment type="caution">
    <text evidence="4">The sequence shown here is derived from an EMBL/GenBank/DDBJ whole genome shotgun (WGS) entry which is preliminary data.</text>
</comment>
<evidence type="ECO:0000313" key="4">
    <source>
        <dbReference type="EMBL" id="GAA1961301.1"/>
    </source>
</evidence>
<dbReference type="Pfam" id="PF01408">
    <property type="entry name" value="GFO_IDH_MocA"/>
    <property type="match status" value="1"/>
</dbReference>
<keyword evidence="1" id="KW-0520">NAD</keyword>
<evidence type="ECO:0000259" key="2">
    <source>
        <dbReference type="Pfam" id="PF01408"/>
    </source>
</evidence>
<dbReference type="InterPro" id="IPR052515">
    <property type="entry name" value="Gfo/Idh/MocA_Oxidoreductase"/>
</dbReference>
<dbReference type="Gene3D" id="3.40.50.720">
    <property type="entry name" value="NAD(P)-binding Rossmann-like Domain"/>
    <property type="match status" value="1"/>
</dbReference>
<dbReference type="EMBL" id="BAAAMK010000008">
    <property type="protein sequence ID" value="GAA1961301.1"/>
    <property type="molecule type" value="Genomic_DNA"/>
</dbReference>